<organism evidence="1 2">
    <name type="scientific">Coemansia reversa (strain ATCC 12441 / NRRL 1564)</name>
    <dbReference type="NCBI Taxonomy" id="763665"/>
    <lineage>
        <taxon>Eukaryota</taxon>
        <taxon>Fungi</taxon>
        <taxon>Fungi incertae sedis</taxon>
        <taxon>Zoopagomycota</taxon>
        <taxon>Kickxellomycotina</taxon>
        <taxon>Kickxellomycetes</taxon>
        <taxon>Kickxellales</taxon>
        <taxon>Kickxellaceae</taxon>
        <taxon>Coemansia</taxon>
    </lineage>
</organism>
<gene>
    <name evidence="1" type="ORF">COEREDRAFT_99129</name>
</gene>
<evidence type="ECO:0008006" key="3">
    <source>
        <dbReference type="Google" id="ProtNLM"/>
    </source>
</evidence>
<accession>A0A2G5B586</accession>
<evidence type="ECO:0000313" key="2">
    <source>
        <dbReference type="Proteomes" id="UP000242474"/>
    </source>
</evidence>
<dbReference type="OrthoDB" id="5536356at2759"/>
<protein>
    <recommendedName>
        <fullName evidence="3">F-box domain-containing protein</fullName>
    </recommendedName>
</protein>
<dbReference type="EMBL" id="KZ303521">
    <property type="protein sequence ID" value="PIA14178.1"/>
    <property type="molecule type" value="Genomic_DNA"/>
</dbReference>
<dbReference type="AlphaFoldDB" id="A0A2G5B586"/>
<dbReference type="Proteomes" id="UP000242474">
    <property type="component" value="Unassembled WGS sequence"/>
</dbReference>
<keyword evidence="2" id="KW-1185">Reference proteome</keyword>
<name>A0A2G5B586_COERN</name>
<proteinExistence type="predicted"/>
<evidence type="ECO:0000313" key="1">
    <source>
        <dbReference type="EMBL" id="PIA14178.1"/>
    </source>
</evidence>
<sequence length="539" mass="62232">MASYNFPLSILKRILYLVVREEILDPTEFKSRLTLLWVCRKWSLILAPLIYSYGVIRCKIKNEPIKTNDTHKSTRLVLTSNIECIRQRNISHRVKHLTIDMSANDVMELLTLLINELDIYNLNWSGVNSIILSVHEKGTSRGPDRALDATIEIKENLANSSLLFLQYLPNITDITIHGFPRRGIAKLFVETLANAYGVQMKKFICFVPLRLTMSHFMSSLTYLHLNVNSEHEHIIPFIFSTTLKQLELVDLPVTFTWRHFSAGVGDRRITFTNLEILELSFEILSSNPLEEQRMISAASGELYYQIAFPKLKTMRLYNFPPGNDIMHADFGVPYLETVIIVTEMNFAFALEKVNFNPSTSFQLDIHAVQKKDEESYYKVTNNLFGNARAMTNTTFKVASIPFEIDLQKIKWTYLKNLHVDVFFNRDNLLKLISLLPGLERLSLGRIFTESELDMLYYYLQNSANQYVESLYTNIRILAVGGQSGTTDSHYMLIIHFLTLRIPSLERLLAGSQYHAYVRNFLGFFTSQYPHLANVKLYNN</sequence>
<reference evidence="1 2" key="1">
    <citation type="journal article" date="2015" name="Genome Biol. Evol.">
        <title>Phylogenomic analyses indicate that early fungi evolved digesting cell walls of algal ancestors of land plants.</title>
        <authorList>
            <person name="Chang Y."/>
            <person name="Wang S."/>
            <person name="Sekimoto S."/>
            <person name="Aerts A.L."/>
            <person name="Choi C."/>
            <person name="Clum A."/>
            <person name="LaButti K.M."/>
            <person name="Lindquist E.A."/>
            <person name="Yee Ngan C."/>
            <person name="Ohm R.A."/>
            <person name="Salamov A.A."/>
            <person name="Grigoriev I.V."/>
            <person name="Spatafora J.W."/>
            <person name="Berbee M.L."/>
        </authorList>
    </citation>
    <scope>NUCLEOTIDE SEQUENCE [LARGE SCALE GENOMIC DNA]</scope>
    <source>
        <strain evidence="1 2">NRRL 1564</strain>
    </source>
</reference>